<reference evidence="1 2" key="1">
    <citation type="journal article" date="2002" name="J. Mol. Microbiol. Biotechnol.">
        <title>The genome of Methanosarcina mazei: evidence for lateral gene transfer between Bacteria and Archaea.</title>
        <authorList>
            <person name="Deppenmeier U."/>
            <person name="Johann A."/>
            <person name="Hartsch T."/>
            <person name="Merkl R."/>
            <person name="Schmitz R.A."/>
            <person name="Martinez-Arias R."/>
            <person name="Henne A."/>
            <person name="Wiezer A."/>
            <person name="Baumer S."/>
            <person name="Jacobi C."/>
            <person name="Bruggemann H."/>
            <person name="Lienard T."/>
            <person name="Christmann A."/>
            <person name="Bomeke M."/>
            <person name="Steckel S."/>
            <person name="Bhattacharyya A."/>
            <person name="Lykidis A."/>
            <person name="Overbeek R."/>
            <person name="Klenk H.P."/>
            <person name="Gunsalus R.P."/>
            <person name="Fritz H.J."/>
            <person name="Gottschalk G."/>
        </authorList>
    </citation>
    <scope>NUCLEOTIDE SEQUENCE [LARGE SCALE GENOMIC DNA]</scope>
    <source>
        <strain evidence="2">ATCC BAA-159 / DSM 3647 / Goe1 / Go1 / JCM 11833 / OCM 88</strain>
    </source>
</reference>
<dbReference type="AlphaFoldDB" id="Q8PRS6"/>
<protein>
    <submittedName>
        <fullName evidence="1">Uncharacterized protein</fullName>
    </submittedName>
</protein>
<evidence type="ECO:0000313" key="1">
    <source>
        <dbReference type="EMBL" id="AAM33063.1"/>
    </source>
</evidence>
<sequence length="25" mass="2819">MKSTPRDAQLRNCFNPCFSGSCSRI</sequence>
<dbReference type="EMBL" id="AE008384">
    <property type="protein sequence ID" value="AAM33063.1"/>
    <property type="molecule type" value="Genomic_DNA"/>
</dbReference>
<dbReference type="HOGENOM" id="CLU_3418658_0_0_2"/>
<dbReference type="PROSITE" id="PS51257">
    <property type="entry name" value="PROKAR_LIPOPROTEIN"/>
    <property type="match status" value="1"/>
</dbReference>
<dbReference type="KEGG" id="mma:MM_3367"/>
<accession>Q8PRS6</accession>
<organism evidence="1 2">
    <name type="scientific">Methanosarcina mazei (strain ATCC BAA-159 / DSM 3647 / Goe1 / Go1 / JCM 11833 / OCM 88)</name>
    <name type="common">Methanosarcina frisia</name>
    <dbReference type="NCBI Taxonomy" id="192952"/>
    <lineage>
        <taxon>Archaea</taxon>
        <taxon>Methanobacteriati</taxon>
        <taxon>Methanobacteriota</taxon>
        <taxon>Stenosarchaea group</taxon>
        <taxon>Methanomicrobia</taxon>
        <taxon>Methanosarcinales</taxon>
        <taxon>Methanosarcinaceae</taxon>
        <taxon>Methanosarcina</taxon>
    </lineage>
</organism>
<evidence type="ECO:0000313" key="2">
    <source>
        <dbReference type="Proteomes" id="UP000000595"/>
    </source>
</evidence>
<gene>
    <name evidence="1" type="ordered locus">MM_3367</name>
</gene>
<dbReference type="Proteomes" id="UP000000595">
    <property type="component" value="Chromosome"/>
</dbReference>
<name>Q8PRS6_METMA</name>
<proteinExistence type="predicted"/>